<gene>
    <name evidence="1" type="ORF">AAF712_010747</name>
</gene>
<sequence length="577" mass="65421">MSQMLFNAPISSECTTSPCPDCNFDFGASQNRIRGPPEALYTQYSTKNAYPSIKDETMIKNGIVEGLAQMSLISNKIDRMKEMAELLAAERSRIDNVIKEYRAMLKPINRLPPELLTRVFLFSSDLPAFDISEGFRGDPPPTSLKPTDHPWVSSQVCQTWRRTALNVPNLWSFISFTFPSEGDIVRSMPALRAHCHRLQLQLQRSANQPIDVITQTPDLNFTSIERLLSPLCSYSPNWRHLRLDLHGDTFSPWMSPISGRLQSLESLHVKFIGPIHGRHFDCFRFAPQLKSIVFSADQRISSEIWHPNKLRLPYQQIIHYRLQDAEGHGVTIEIRNKLFVFFHRSLYLFPELRTCHLSLHSESIKHYRDLQCTPTFAQGRLTVTFKELVQLKLHSINGKSDLHTVLPYIRAPSLTKLTILSSGPDRTALSTFMSHPQKLTFLSIDRVEMSPSEFSATLTRLTSLKDLSFGVARVGGITDEYLTLLRRLEPATRGFLIAPKLSSLSLIPVGDFASTYTNSALIDLLEIRWRVPLPDASDTAAISCLPIRSVRLDKGADDGRLDRLRVEGLHVELWGES</sequence>
<comment type="caution">
    <text evidence="1">The sequence shown here is derived from an EMBL/GenBank/DDBJ whole genome shotgun (WGS) entry which is preliminary data.</text>
</comment>
<name>A0ABR2ZMY7_9AGAR</name>
<evidence type="ECO:0000313" key="2">
    <source>
        <dbReference type="Proteomes" id="UP001437256"/>
    </source>
</evidence>
<dbReference type="InterPro" id="IPR032675">
    <property type="entry name" value="LRR_dom_sf"/>
</dbReference>
<proteinExistence type="predicted"/>
<accession>A0ABR2ZMY7</accession>
<organism evidence="1 2">
    <name type="scientific">Marasmius tenuissimus</name>
    <dbReference type="NCBI Taxonomy" id="585030"/>
    <lineage>
        <taxon>Eukaryota</taxon>
        <taxon>Fungi</taxon>
        <taxon>Dikarya</taxon>
        <taxon>Basidiomycota</taxon>
        <taxon>Agaricomycotina</taxon>
        <taxon>Agaricomycetes</taxon>
        <taxon>Agaricomycetidae</taxon>
        <taxon>Agaricales</taxon>
        <taxon>Marasmiineae</taxon>
        <taxon>Marasmiaceae</taxon>
        <taxon>Marasmius</taxon>
    </lineage>
</organism>
<protein>
    <recommendedName>
        <fullName evidence="3">F-box domain-containing protein</fullName>
    </recommendedName>
</protein>
<keyword evidence="2" id="KW-1185">Reference proteome</keyword>
<dbReference type="SUPFAM" id="SSF52047">
    <property type="entry name" value="RNI-like"/>
    <property type="match status" value="1"/>
</dbReference>
<dbReference type="Proteomes" id="UP001437256">
    <property type="component" value="Unassembled WGS sequence"/>
</dbReference>
<evidence type="ECO:0008006" key="3">
    <source>
        <dbReference type="Google" id="ProtNLM"/>
    </source>
</evidence>
<dbReference type="Gene3D" id="3.80.10.10">
    <property type="entry name" value="Ribonuclease Inhibitor"/>
    <property type="match status" value="1"/>
</dbReference>
<dbReference type="EMBL" id="JBBXMP010000106">
    <property type="protein sequence ID" value="KAL0062401.1"/>
    <property type="molecule type" value="Genomic_DNA"/>
</dbReference>
<reference evidence="1 2" key="1">
    <citation type="submission" date="2024-05" db="EMBL/GenBank/DDBJ databases">
        <title>A draft genome resource for the thread blight pathogen Marasmius tenuissimus strain MS-2.</title>
        <authorList>
            <person name="Yulfo-Soto G.E."/>
            <person name="Baruah I.K."/>
            <person name="Amoako-Attah I."/>
            <person name="Bukari Y."/>
            <person name="Meinhardt L.W."/>
            <person name="Bailey B.A."/>
            <person name="Cohen S.P."/>
        </authorList>
    </citation>
    <scope>NUCLEOTIDE SEQUENCE [LARGE SCALE GENOMIC DNA]</scope>
    <source>
        <strain evidence="1 2">MS-2</strain>
    </source>
</reference>
<evidence type="ECO:0000313" key="1">
    <source>
        <dbReference type="EMBL" id="KAL0062401.1"/>
    </source>
</evidence>